<dbReference type="InterPro" id="IPR008023">
    <property type="entry name" value="DUF748"/>
</dbReference>
<dbReference type="Gene3D" id="3.30.1330.60">
    <property type="entry name" value="OmpA-like domain"/>
    <property type="match status" value="1"/>
</dbReference>
<protein>
    <submittedName>
        <fullName evidence="3">DUF748 domain-containing protein</fullName>
    </submittedName>
</protein>
<keyword evidence="4" id="KW-1185">Reference proteome</keyword>
<evidence type="ECO:0000256" key="1">
    <source>
        <dbReference type="SAM" id="Coils"/>
    </source>
</evidence>
<dbReference type="InterPro" id="IPR036737">
    <property type="entry name" value="OmpA-like_sf"/>
</dbReference>
<name>A0A558DP63_9GAMM</name>
<evidence type="ECO:0000313" key="4">
    <source>
        <dbReference type="Proteomes" id="UP000316649"/>
    </source>
</evidence>
<reference evidence="3 4" key="1">
    <citation type="submission" date="2019-07" db="EMBL/GenBank/DDBJ databases">
        <title>The pathways for chlorine oxyanion respiration interact through the shared metabolite chlorate.</title>
        <authorList>
            <person name="Barnum T.P."/>
            <person name="Cheng Y."/>
            <person name="Hill K.A."/>
            <person name="Lucas L.N."/>
            <person name="Carlson H.K."/>
            <person name="Coates J.D."/>
        </authorList>
    </citation>
    <scope>NUCLEOTIDE SEQUENCE [LARGE SCALE GENOMIC DNA]</scope>
    <source>
        <strain evidence="3 4">BK-1</strain>
    </source>
</reference>
<dbReference type="Proteomes" id="UP000316649">
    <property type="component" value="Unassembled WGS sequence"/>
</dbReference>
<accession>A0A558DP63</accession>
<organism evidence="3 4">
    <name type="scientific">Sedimenticola selenatireducens</name>
    <dbReference type="NCBI Taxonomy" id="191960"/>
    <lineage>
        <taxon>Bacteria</taxon>
        <taxon>Pseudomonadati</taxon>
        <taxon>Pseudomonadota</taxon>
        <taxon>Gammaproteobacteria</taxon>
        <taxon>Chromatiales</taxon>
        <taxon>Sedimenticolaceae</taxon>
        <taxon>Sedimenticola</taxon>
    </lineage>
</organism>
<comment type="caution">
    <text evidence="3">The sequence shown here is derived from an EMBL/GenBank/DDBJ whole genome shotgun (WGS) entry which is preliminary data.</text>
</comment>
<keyword evidence="2" id="KW-1133">Transmembrane helix</keyword>
<keyword evidence="2" id="KW-0812">Transmembrane</keyword>
<dbReference type="RefSeq" id="WP_144357186.1">
    <property type="nucleotide sequence ID" value="NZ_VMNH01000003.1"/>
</dbReference>
<feature type="coiled-coil region" evidence="1">
    <location>
        <begin position="884"/>
        <end position="911"/>
    </location>
</feature>
<dbReference type="EMBL" id="VMNH01000003">
    <property type="protein sequence ID" value="TVO78341.1"/>
    <property type="molecule type" value="Genomic_DNA"/>
</dbReference>
<dbReference type="PANTHER" id="PTHR30441">
    <property type="entry name" value="DUF748 DOMAIN-CONTAINING PROTEIN"/>
    <property type="match status" value="1"/>
</dbReference>
<evidence type="ECO:0000256" key="2">
    <source>
        <dbReference type="SAM" id="Phobius"/>
    </source>
</evidence>
<dbReference type="InterPro" id="IPR052894">
    <property type="entry name" value="AsmA-related"/>
</dbReference>
<dbReference type="GO" id="GO:0090313">
    <property type="term" value="P:regulation of protein targeting to membrane"/>
    <property type="evidence" value="ECO:0007669"/>
    <property type="project" value="TreeGrafter"/>
</dbReference>
<proteinExistence type="predicted"/>
<keyword evidence="2" id="KW-0472">Membrane</keyword>
<evidence type="ECO:0000313" key="3">
    <source>
        <dbReference type="EMBL" id="TVO78341.1"/>
    </source>
</evidence>
<dbReference type="GO" id="GO:0005886">
    <property type="term" value="C:plasma membrane"/>
    <property type="evidence" value="ECO:0007669"/>
    <property type="project" value="TreeGrafter"/>
</dbReference>
<dbReference type="AlphaFoldDB" id="A0A558DP63"/>
<keyword evidence="1" id="KW-0175">Coiled coil</keyword>
<dbReference type="OrthoDB" id="6114420at2"/>
<dbReference type="PANTHER" id="PTHR30441:SF8">
    <property type="entry name" value="DUF748 DOMAIN-CONTAINING PROTEIN"/>
    <property type="match status" value="1"/>
</dbReference>
<dbReference type="Pfam" id="PF05359">
    <property type="entry name" value="DUF748"/>
    <property type="match status" value="1"/>
</dbReference>
<sequence>MPEVAAPNTPRRRNIQITATLLILFTIATLALLPQVIGYAIKEWTKEQGAEHISIGNIDFNPFTAAFRLENLKITGKEGSTFALPELDLQLEWLPLLERQIVITGLRLSGAEAQLTHYAKGQQIIVGGMTFSLQTTEAKHSDIPWGLKLNRIELTKSNLNYKGPNFSSLITLNQLTLKGLSTIDKNNTVDLSLDGTLDQASIKLNGAVIPFSASPGFTGKIGIKDLQLQHYKPLVESQLELIAGALNTEGKLSLHLPPSKSAEITFDGTFALNDLLLAQSPLRLSGDRFTWNGTIDIKSGRYTTEGKLTTEKMLYEAADGRSYQHANAAWTGALNLQTEADKNQITASGTANLIKSTLKTVDTDIALEQAELTIQKSTLTTGADNLQAALTGTLNLKNTAVASPKARLQSESLNWDGTTQLNQTEAGLSTSLEGALSSGALQLKDVDSNADLKYAMLTWQGSLALDKTATQTLIKPMGSLRIESPLVTDTNAALTLLSADAINLDQLNHLEDDSIVAEQIMTRSLVLGKPLQGDNPHPLLAIAELNIVQPSFSPNAGVKIDQIDAVDFQQRVHRHPDKHWNASVLVNSINQLSHSDGGQSKSATEPLPIEIGKFAITGDSLFTFHDQTTKPAYQTQLKPTLLSITGINSNTPDTPAIFELKGILGESSAISLTGTLAPFATKQTFNLKGQIEGLALPPLSAYTIPLMGYKLQSGKANSDIQLSAKAGQLEGSSDLTLNQLEVEPLSAEKMAALQTQLSIPLETALGMLKDKNNQIKLNLPISGDMNNINVDPSDAINQAIGRAMKKGAKTYLATALFPFGTLLTLVELAGDAAAKVQLDPIQFEPGSDQLKSDQYAYLEKIAQLLNDRSEIHIRLCGVSVESDRQTLLEKAVQKQKEMALAKKKEETEEEKNTTVQEQPPITISIGDDVLNKLASDRATAIERHLSEHHDVKGDRLITCAPRIESDEQKSTPRADLLI</sequence>
<feature type="transmembrane region" description="Helical" evidence="2">
    <location>
        <begin position="21"/>
        <end position="41"/>
    </location>
</feature>
<gene>
    <name evidence="3" type="ORF">FHP88_01345</name>
</gene>